<dbReference type="InterPro" id="IPR000055">
    <property type="entry name" value="Restrct_endonuc_typeI_TRD"/>
</dbReference>
<protein>
    <recommendedName>
        <fullName evidence="6">Type I restriction modification DNA specificity domain-containing protein</fullName>
    </recommendedName>
</protein>
<sequence>MTLPFTIPDSWQWVTLGDVVSRVEAGKSFTCQPRPARDDEWGVVKVSAMTWGEFRQEENKAVPPDRDVDPRYEIRPGDILVSRANTEQYVGAPVLVRECRPKLLLSDKSLRLVPAAGIDRGWLLSALASPFVRRQISARASGQQDSMRNISQAALLAIDLPVPPLAEQRRIVAVLERNMVGLERGLAGLADAAEKARTLDQLLRGRTVGGGGQLSVAAETIPLLPLESEAEDSGGEPTDDPVKVRGYVLPKGWSLACLRSLCYDWGYGTSTKCAYDASGVPVLRIPNVQNGEISLADIKYAIDASQDLSGYFLGPGDLLFVRTNGSRQLIGRVAVARKAMSVAFASYLIRFRLKPGVVDPDWVALVVSSPAWRQHLEKAAASSAGQYNLNSKTLARLPIPLPTMDEQRALVSQMSTAVTLIDGVLNELTTAKRRAETLRASLLTEAFAGRLVAQDPSDEPASELLARIRAEREAALPKQKARSRRTKKELPAPPTRVTGGDYQQEALPL</sequence>
<dbReference type="CDD" id="cd17517">
    <property type="entry name" value="RMtype1_S_EcoKI_StySPI-TRD2-CR2_like"/>
    <property type="match status" value="1"/>
</dbReference>
<dbReference type="InterPro" id="IPR051212">
    <property type="entry name" value="Type-I_RE_S_subunit"/>
</dbReference>
<evidence type="ECO:0000256" key="3">
    <source>
        <dbReference type="ARBA" id="ARBA00023125"/>
    </source>
</evidence>
<dbReference type="RefSeq" id="WP_203997019.1">
    <property type="nucleotide sequence ID" value="NZ_BOPB01000009.1"/>
</dbReference>
<dbReference type="EMBL" id="BOPB01000009">
    <property type="protein sequence ID" value="GIJ21467.1"/>
    <property type="molecule type" value="Genomic_DNA"/>
</dbReference>
<dbReference type="PANTHER" id="PTHR43140:SF1">
    <property type="entry name" value="TYPE I RESTRICTION ENZYME ECOKI SPECIFICITY SUBUNIT"/>
    <property type="match status" value="1"/>
</dbReference>
<dbReference type="Pfam" id="PF01420">
    <property type="entry name" value="Methylase_S"/>
    <property type="match status" value="1"/>
</dbReference>
<evidence type="ECO:0000313" key="8">
    <source>
        <dbReference type="Proteomes" id="UP000643165"/>
    </source>
</evidence>
<dbReference type="Gene3D" id="3.90.220.20">
    <property type="entry name" value="DNA methylase specificity domains"/>
    <property type="match status" value="2"/>
</dbReference>
<keyword evidence="3" id="KW-0238">DNA-binding</keyword>
<comment type="caution">
    <text evidence="7">The sequence shown here is derived from an EMBL/GenBank/DDBJ whole genome shotgun (WGS) entry which is preliminary data.</text>
</comment>
<feature type="region of interest" description="Disordered" evidence="5">
    <location>
        <begin position="473"/>
        <end position="509"/>
    </location>
</feature>
<proteinExistence type="inferred from homology"/>
<gene>
    <name evidence="7" type="ORF">Vlu01_20910</name>
</gene>
<evidence type="ECO:0000256" key="2">
    <source>
        <dbReference type="ARBA" id="ARBA00022747"/>
    </source>
</evidence>
<feature type="domain" description="Type I restriction modification DNA specificity" evidence="6">
    <location>
        <begin position="251"/>
        <end position="428"/>
    </location>
</feature>
<accession>A0ABQ4IUC2</accession>
<evidence type="ECO:0000256" key="1">
    <source>
        <dbReference type="ARBA" id="ARBA00010923"/>
    </source>
</evidence>
<reference evidence="7 8" key="1">
    <citation type="submission" date="2021-01" db="EMBL/GenBank/DDBJ databases">
        <title>Whole genome shotgun sequence of Verrucosispora lutea NBRC 106530.</title>
        <authorList>
            <person name="Komaki H."/>
            <person name="Tamura T."/>
        </authorList>
    </citation>
    <scope>NUCLEOTIDE SEQUENCE [LARGE SCALE GENOMIC DNA]</scope>
    <source>
        <strain evidence="7 8">NBRC 106530</strain>
    </source>
</reference>
<dbReference type="Proteomes" id="UP000643165">
    <property type="component" value="Unassembled WGS sequence"/>
</dbReference>
<evidence type="ECO:0000259" key="6">
    <source>
        <dbReference type="Pfam" id="PF01420"/>
    </source>
</evidence>
<dbReference type="CDD" id="cd17261">
    <property type="entry name" value="RMtype1_S_EcoKI-TRD2-CR2_like"/>
    <property type="match status" value="1"/>
</dbReference>
<keyword evidence="2" id="KW-0680">Restriction system</keyword>
<evidence type="ECO:0000313" key="7">
    <source>
        <dbReference type="EMBL" id="GIJ21467.1"/>
    </source>
</evidence>
<dbReference type="PANTHER" id="PTHR43140">
    <property type="entry name" value="TYPE-1 RESTRICTION ENZYME ECOKI SPECIFICITY PROTEIN"/>
    <property type="match status" value="1"/>
</dbReference>
<organism evidence="7 8">
    <name type="scientific">Micromonospora lutea</name>
    <dbReference type="NCBI Taxonomy" id="419825"/>
    <lineage>
        <taxon>Bacteria</taxon>
        <taxon>Bacillati</taxon>
        <taxon>Actinomycetota</taxon>
        <taxon>Actinomycetes</taxon>
        <taxon>Micromonosporales</taxon>
        <taxon>Micromonosporaceae</taxon>
        <taxon>Micromonospora</taxon>
    </lineage>
</organism>
<dbReference type="InterPro" id="IPR044946">
    <property type="entry name" value="Restrct_endonuc_typeI_TRD_sf"/>
</dbReference>
<comment type="subunit">
    <text evidence="4">The methyltransferase is composed of M and S polypeptides.</text>
</comment>
<evidence type="ECO:0000256" key="5">
    <source>
        <dbReference type="SAM" id="MobiDB-lite"/>
    </source>
</evidence>
<evidence type="ECO:0000256" key="4">
    <source>
        <dbReference type="ARBA" id="ARBA00038652"/>
    </source>
</evidence>
<comment type="similarity">
    <text evidence="1">Belongs to the type-I restriction system S methylase family.</text>
</comment>
<dbReference type="SUPFAM" id="SSF116734">
    <property type="entry name" value="DNA methylase specificity domain"/>
    <property type="match status" value="2"/>
</dbReference>
<name>A0ABQ4IUC2_9ACTN</name>
<keyword evidence="8" id="KW-1185">Reference proteome</keyword>